<reference evidence="2 3" key="1">
    <citation type="journal article" date="2018" name="BMC Genomics">
        <title>Genomic comparison of Trypanosoma conorhini and Trypanosoma rangeli to Trypanosoma cruzi strains of high and low virulence.</title>
        <authorList>
            <person name="Bradwell K.R."/>
            <person name="Koparde V.N."/>
            <person name="Matveyev A.V."/>
            <person name="Serrano M.G."/>
            <person name="Alves J.M."/>
            <person name="Parikh H."/>
            <person name="Huang B."/>
            <person name="Lee V."/>
            <person name="Espinosa-Alvarez O."/>
            <person name="Ortiz P.A."/>
            <person name="Costa-Martins A.G."/>
            <person name="Teixeira M.M."/>
            <person name="Buck G.A."/>
        </authorList>
    </citation>
    <scope>NUCLEOTIDE SEQUENCE [LARGE SCALE GENOMIC DNA]</scope>
    <source>
        <strain evidence="2 3">025E</strain>
    </source>
</reference>
<dbReference type="AlphaFoldDB" id="A0A422PCR5"/>
<comment type="caution">
    <text evidence="2">The sequence shown here is derived from an EMBL/GenBank/DDBJ whole genome shotgun (WGS) entry which is preliminary data.</text>
</comment>
<protein>
    <submittedName>
        <fullName evidence="2">Retrotransposon hot spot (RHS) protein</fullName>
    </submittedName>
</protein>
<feature type="region of interest" description="Disordered" evidence="1">
    <location>
        <begin position="17"/>
        <end position="61"/>
    </location>
</feature>
<gene>
    <name evidence="2" type="ORF">Tco025E_05524</name>
</gene>
<dbReference type="InterPro" id="IPR006518">
    <property type="entry name" value="Trypano_RHS"/>
</dbReference>
<dbReference type="Proteomes" id="UP000284403">
    <property type="component" value="Unassembled WGS sequence"/>
</dbReference>
<feature type="non-terminal residue" evidence="2">
    <location>
        <position position="1"/>
    </location>
</feature>
<feature type="compositionally biased region" description="Low complexity" evidence="1">
    <location>
        <begin position="17"/>
        <end position="32"/>
    </location>
</feature>
<evidence type="ECO:0000313" key="2">
    <source>
        <dbReference type="EMBL" id="RNF15504.1"/>
    </source>
</evidence>
<proteinExistence type="predicted"/>
<dbReference type="NCBIfam" id="TIGR01631">
    <property type="entry name" value="Trypano_RHS"/>
    <property type="match status" value="1"/>
</dbReference>
<sequence>ARSRRVHVPGLCEQGAAQAARAAAPDGTRATPLPAANEPAAVPHRRGRTATECAPSREGGRKLPGAVRAGVENFPPVGAFFFVEAPRRTTVGLQTTTAKASHVVSSTVRHFNDQLAEFFNGWEAFARGLSWEIIYVQRADSVTVHACQDFGNAGDRASAGDERHRTFWDNEVHQHHVAMPHEDAIAVCGECNGFMFSLCPLLWRLPSTSTAARLGSGRLRLGRRRRWCHCAAS</sequence>
<dbReference type="EMBL" id="MKKU01000325">
    <property type="protein sequence ID" value="RNF15504.1"/>
    <property type="molecule type" value="Genomic_DNA"/>
</dbReference>
<feature type="non-terminal residue" evidence="2">
    <location>
        <position position="233"/>
    </location>
</feature>
<dbReference type="GeneID" id="40319135"/>
<evidence type="ECO:0000313" key="3">
    <source>
        <dbReference type="Proteomes" id="UP000284403"/>
    </source>
</evidence>
<evidence type="ECO:0000256" key="1">
    <source>
        <dbReference type="SAM" id="MobiDB-lite"/>
    </source>
</evidence>
<dbReference type="RefSeq" id="XP_029227510.1">
    <property type="nucleotide sequence ID" value="XM_029372418.1"/>
</dbReference>
<name>A0A422PCR5_9TRYP</name>
<organism evidence="2 3">
    <name type="scientific">Trypanosoma conorhini</name>
    <dbReference type="NCBI Taxonomy" id="83891"/>
    <lineage>
        <taxon>Eukaryota</taxon>
        <taxon>Discoba</taxon>
        <taxon>Euglenozoa</taxon>
        <taxon>Kinetoplastea</taxon>
        <taxon>Metakinetoplastina</taxon>
        <taxon>Trypanosomatida</taxon>
        <taxon>Trypanosomatidae</taxon>
        <taxon>Trypanosoma</taxon>
    </lineage>
</organism>
<accession>A0A422PCR5</accession>
<keyword evidence="3" id="KW-1185">Reference proteome</keyword>